<evidence type="ECO:0000313" key="3">
    <source>
        <dbReference type="Proteomes" id="UP000242381"/>
    </source>
</evidence>
<dbReference type="EMBL" id="KV921320">
    <property type="protein sequence ID" value="ORE18941.1"/>
    <property type="molecule type" value="Genomic_DNA"/>
</dbReference>
<organism evidence="2 3">
    <name type="scientific">Rhizopus microsporus</name>
    <dbReference type="NCBI Taxonomy" id="58291"/>
    <lineage>
        <taxon>Eukaryota</taxon>
        <taxon>Fungi</taxon>
        <taxon>Fungi incertae sedis</taxon>
        <taxon>Mucoromycota</taxon>
        <taxon>Mucoromycotina</taxon>
        <taxon>Mucoromycetes</taxon>
        <taxon>Mucorales</taxon>
        <taxon>Mucorineae</taxon>
        <taxon>Rhizopodaceae</taxon>
        <taxon>Rhizopus</taxon>
    </lineage>
</organism>
<feature type="chain" id="PRO_5030003852" evidence="1">
    <location>
        <begin position="21"/>
        <end position="148"/>
    </location>
</feature>
<reference evidence="2 3" key="1">
    <citation type="journal article" date="2016" name="Proc. Natl. Acad. Sci. U.S.A.">
        <title>Lipid metabolic changes in an early divergent fungus govern the establishment of a mutualistic symbiosis with endobacteria.</title>
        <authorList>
            <person name="Lastovetsky O.A."/>
            <person name="Gaspar M.L."/>
            <person name="Mondo S.J."/>
            <person name="LaButti K.M."/>
            <person name="Sandor L."/>
            <person name="Grigoriev I.V."/>
            <person name="Henry S.A."/>
            <person name="Pawlowska T.E."/>
        </authorList>
    </citation>
    <scope>NUCLEOTIDE SEQUENCE [LARGE SCALE GENOMIC DNA]</scope>
    <source>
        <strain evidence="2 3">ATCC 11559</strain>
    </source>
</reference>
<proteinExistence type="predicted"/>
<dbReference type="Proteomes" id="UP000242381">
    <property type="component" value="Unassembled WGS sequence"/>
</dbReference>
<feature type="signal peptide" evidence="1">
    <location>
        <begin position="1"/>
        <end position="20"/>
    </location>
</feature>
<evidence type="ECO:0000256" key="1">
    <source>
        <dbReference type="SAM" id="SignalP"/>
    </source>
</evidence>
<keyword evidence="1" id="KW-0732">Signal</keyword>
<protein>
    <submittedName>
        <fullName evidence="2">Uncharacterized protein</fullName>
    </submittedName>
</protein>
<name>A0A0A1MIU5_RHIZD</name>
<dbReference type="OMA" id="TYACNEI"/>
<gene>
    <name evidence="2" type="ORF">BCV71DRAFT_284520</name>
</gene>
<accession>A0A0A1MIU5</accession>
<dbReference type="VEuPathDB" id="FungiDB:BCV72DRAFT_230642"/>
<sequence length="148" mass="16241">MLSTNYLLNLLVFAPLLVQAQPANAGNAALDKRAPVECYGSGHWGYISDVRRACQKASSDFSNQMVGKDYPVQITYGPYNTGSGRKAVVDIRVENSRGKLYERVHSNDITYACNEIVQQCHGKNQDTRGGSSVQGVFKIYVDVNACNC</sequence>
<evidence type="ECO:0000313" key="2">
    <source>
        <dbReference type="EMBL" id="ORE18941.1"/>
    </source>
</evidence>
<dbReference type="AlphaFoldDB" id="A0A0A1MIU5"/>